<protein>
    <submittedName>
        <fullName evidence="2">Uncharacterized protein</fullName>
    </submittedName>
</protein>
<evidence type="ECO:0000313" key="2">
    <source>
        <dbReference type="EMBL" id="KAK9884253.1"/>
    </source>
</evidence>
<feature type="compositionally biased region" description="Polar residues" evidence="1">
    <location>
        <begin position="192"/>
        <end position="203"/>
    </location>
</feature>
<accession>A0AAW1UUU8</accession>
<gene>
    <name evidence="2" type="ORF">WA026_005203</name>
</gene>
<organism evidence="2 3">
    <name type="scientific">Henosepilachna vigintioctopunctata</name>
    <dbReference type="NCBI Taxonomy" id="420089"/>
    <lineage>
        <taxon>Eukaryota</taxon>
        <taxon>Metazoa</taxon>
        <taxon>Ecdysozoa</taxon>
        <taxon>Arthropoda</taxon>
        <taxon>Hexapoda</taxon>
        <taxon>Insecta</taxon>
        <taxon>Pterygota</taxon>
        <taxon>Neoptera</taxon>
        <taxon>Endopterygota</taxon>
        <taxon>Coleoptera</taxon>
        <taxon>Polyphaga</taxon>
        <taxon>Cucujiformia</taxon>
        <taxon>Coccinelloidea</taxon>
        <taxon>Coccinellidae</taxon>
        <taxon>Epilachninae</taxon>
        <taxon>Epilachnini</taxon>
        <taxon>Henosepilachna</taxon>
    </lineage>
</organism>
<dbReference type="AlphaFoldDB" id="A0AAW1UUU8"/>
<evidence type="ECO:0000313" key="3">
    <source>
        <dbReference type="Proteomes" id="UP001431783"/>
    </source>
</evidence>
<dbReference type="Proteomes" id="UP001431783">
    <property type="component" value="Unassembled WGS sequence"/>
</dbReference>
<keyword evidence="3" id="KW-1185">Reference proteome</keyword>
<proteinExistence type="predicted"/>
<dbReference type="EMBL" id="JARQZJ010000092">
    <property type="protein sequence ID" value="KAK9884253.1"/>
    <property type="molecule type" value="Genomic_DNA"/>
</dbReference>
<name>A0AAW1UUU8_9CUCU</name>
<feature type="region of interest" description="Disordered" evidence="1">
    <location>
        <begin position="191"/>
        <end position="239"/>
    </location>
</feature>
<evidence type="ECO:0000256" key="1">
    <source>
        <dbReference type="SAM" id="MobiDB-lite"/>
    </source>
</evidence>
<comment type="caution">
    <text evidence="2">The sequence shown here is derived from an EMBL/GenBank/DDBJ whole genome shotgun (WGS) entry which is preliminary data.</text>
</comment>
<sequence>MSVSTVNCGDIYLDNTENSTSKQNEDVAESFGKRARKRRSRFLSDSSVDTSATQCSNTRAFVSVDNSSKSNLISSKRRTFEIQKSVIDSPFWDYKDPVMLKRRDTYELEESVADYKDPVMNKRRETYELEESVAGMNFLRTLSDSTFTDIGVDVLPRENSVDFSTSKKVIYENITRRKLLDKPTKELEVANGHNSLINKSSVKQDGVKNNNNSDNNARDVKRSHKQLPFDSSKPSTSRGFLRVHQSNAKKEHLKVASTKIPVLIEIKPELPKDMGLKVAVPEKHKNAEKTRPPKAISLKKVTQFGFKIRSDSCSENKLDQIKAVAAKTKVQQDNRAEQRSILKGVRSNKRFELLMKMRKK</sequence>
<reference evidence="2 3" key="1">
    <citation type="submission" date="2023-03" db="EMBL/GenBank/DDBJ databases">
        <title>Genome insight into feeding habits of ladybird beetles.</title>
        <authorList>
            <person name="Li H.-S."/>
            <person name="Huang Y.-H."/>
            <person name="Pang H."/>
        </authorList>
    </citation>
    <scope>NUCLEOTIDE SEQUENCE [LARGE SCALE GENOMIC DNA]</scope>
    <source>
        <strain evidence="2">SYSU_2023b</strain>
        <tissue evidence="2">Whole body</tissue>
    </source>
</reference>